<dbReference type="EMBL" id="LCYA01000128">
    <property type="protein sequence ID" value="KWV85506.1"/>
    <property type="molecule type" value="Genomic_DNA"/>
</dbReference>
<name>A0A109LDF1_PSEFL</name>
<organism evidence="1 2">
    <name type="scientific">Pseudomonas fluorescens</name>
    <dbReference type="NCBI Taxonomy" id="294"/>
    <lineage>
        <taxon>Bacteria</taxon>
        <taxon>Pseudomonadati</taxon>
        <taxon>Pseudomonadota</taxon>
        <taxon>Gammaproteobacteria</taxon>
        <taxon>Pseudomonadales</taxon>
        <taxon>Pseudomonadaceae</taxon>
        <taxon>Pseudomonas</taxon>
    </lineage>
</organism>
<gene>
    <name evidence="1" type="ORF">PFLmoz3_04750</name>
</gene>
<reference evidence="1 2" key="1">
    <citation type="submission" date="2015-05" db="EMBL/GenBank/DDBJ databases">
        <title>A genomic and transcriptomic approach to investigate the blue pigment phenotype in Pseudomonas fluorescens.</title>
        <authorList>
            <person name="Andreani N.A."/>
            <person name="Cardazzo B."/>
        </authorList>
    </citation>
    <scope>NUCLEOTIDE SEQUENCE [LARGE SCALE GENOMIC DNA]</scope>
    <source>
        <strain evidence="1 2">Ps_22</strain>
    </source>
</reference>
<sequence length="75" mass="8181">MVIQRAGDLQLQRTTAGERATGLVVQAVSCHLQNALGGQYTFHTVIQRLGDTYLQAVATDDFTAAVIQRIGHQQE</sequence>
<comment type="caution">
    <text evidence="1">The sequence shown here is derived from an EMBL/GenBank/DDBJ whole genome shotgun (WGS) entry which is preliminary data.</text>
</comment>
<evidence type="ECO:0000313" key="2">
    <source>
        <dbReference type="Proteomes" id="UP000061348"/>
    </source>
</evidence>
<proteinExistence type="predicted"/>
<protein>
    <submittedName>
        <fullName evidence="1">Uncharacterized protein</fullName>
    </submittedName>
</protein>
<evidence type="ECO:0000313" key="1">
    <source>
        <dbReference type="EMBL" id="KWV85506.1"/>
    </source>
</evidence>
<dbReference type="Proteomes" id="UP000061348">
    <property type="component" value="Unassembled WGS sequence"/>
</dbReference>
<accession>A0A109LDF1</accession>
<dbReference type="AlphaFoldDB" id="A0A109LDF1"/>